<dbReference type="PANTHER" id="PTHR21392:SF1">
    <property type="entry name" value="TRNA-URIDINE AMINOCARBOXYPROPYLTRANSFERASE"/>
    <property type="match status" value="1"/>
</dbReference>
<dbReference type="RefSeq" id="WP_011469394.1">
    <property type="nucleotide sequence ID" value="NC_007912.1"/>
</dbReference>
<dbReference type="Pfam" id="PF03942">
    <property type="entry name" value="DTW"/>
    <property type="match status" value="1"/>
</dbReference>
<protein>
    <recommendedName>
        <fullName evidence="1">tRNA-uridine aminocarboxypropyltransferase</fullName>
        <ecNumber evidence="1">2.5.1.25</ecNumber>
    </recommendedName>
</protein>
<dbReference type="STRING" id="203122.Sde_2921"/>
<dbReference type="KEGG" id="sde:Sde_2921"/>
<accession>Q21GK1</accession>
<dbReference type="GeneID" id="98614564"/>
<keyword evidence="2" id="KW-0808">Transferase</keyword>
<dbReference type="InterPro" id="IPR039262">
    <property type="entry name" value="DTWD2/TAPT"/>
</dbReference>
<organism evidence="6 7">
    <name type="scientific">Saccharophagus degradans (strain 2-40 / ATCC 43961 / DSM 17024)</name>
    <dbReference type="NCBI Taxonomy" id="203122"/>
    <lineage>
        <taxon>Bacteria</taxon>
        <taxon>Pseudomonadati</taxon>
        <taxon>Pseudomonadota</taxon>
        <taxon>Gammaproteobacteria</taxon>
        <taxon>Cellvibrionales</taxon>
        <taxon>Cellvibrionaceae</taxon>
        <taxon>Saccharophagus</taxon>
    </lineage>
</organism>
<dbReference type="GO" id="GO:0016432">
    <property type="term" value="F:tRNA-uridine aminocarboxypropyltransferase activity"/>
    <property type="evidence" value="ECO:0007669"/>
    <property type="project" value="UniProtKB-EC"/>
</dbReference>
<keyword evidence="4" id="KW-0819">tRNA processing</keyword>
<dbReference type="PANTHER" id="PTHR21392">
    <property type="entry name" value="TRNA-URIDINE AMINOCARBOXYPROPYLTRANSFERASE 2"/>
    <property type="match status" value="1"/>
</dbReference>
<name>Q21GK1_SACD2</name>
<dbReference type="SMART" id="SM01144">
    <property type="entry name" value="DTW"/>
    <property type="match status" value="1"/>
</dbReference>
<keyword evidence="7" id="KW-1185">Reference proteome</keyword>
<dbReference type="eggNOG" id="COG3148">
    <property type="taxonomic scope" value="Bacteria"/>
</dbReference>
<dbReference type="EMBL" id="CP000282">
    <property type="protein sequence ID" value="ABD82178.1"/>
    <property type="molecule type" value="Genomic_DNA"/>
</dbReference>
<dbReference type="Proteomes" id="UP000001947">
    <property type="component" value="Chromosome"/>
</dbReference>
<dbReference type="GO" id="GO:0008033">
    <property type="term" value="P:tRNA processing"/>
    <property type="evidence" value="ECO:0007669"/>
    <property type="project" value="UniProtKB-KW"/>
</dbReference>
<dbReference type="EC" id="2.5.1.25" evidence="1"/>
<dbReference type="InterPro" id="IPR005636">
    <property type="entry name" value="DTW"/>
</dbReference>
<sequence>MSHNPFFALYEQRLAIATREFNARGKSLIRCPRCWLAENTCICAWRPCSTSNIEFVLLMHSDEIFKPTNTGRLIADLLPQQTHAYCWHRKSPSPDLLQLLNDPNRRCLLLFPVNDHDLAERPREVYHHLPSDDKINTLVLLDGTWKQSARMFHLSRWLDKHASLTLPEGLVKSYSVRKSDRAERLSTAEAAGLCLALAKEQHNADLLTDYFDVFNQHYLATRGCYTPMQSEAHIRLSEHIAKQAY</sequence>
<evidence type="ECO:0000256" key="3">
    <source>
        <dbReference type="ARBA" id="ARBA00022691"/>
    </source>
</evidence>
<proteinExistence type="predicted"/>
<evidence type="ECO:0000313" key="6">
    <source>
        <dbReference type="EMBL" id="ABD82178.1"/>
    </source>
</evidence>
<dbReference type="AlphaFoldDB" id="Q21GK1"/>
<evidence type="ECO:0000259" key="5">
    <source>
        <dbReference type="SMART" id="SM01144"/>
    </source>
</evidence>
<keyword evidence="3" id="KW-0949">S-adenosyl-L-methionine</keyword>
<evidence type="ECO:0000256" key="4">
    <source>
        <dbReference type="ARBA" id="ARBA00022694"/>
    </source>
</evidence>
<dbReference type="OrthoDB" id="370626at2"/>
<feature type="domain" description="DTW" evidence="5">
    <location>
        <begin position="27"/>
        <end position="223"/>
    </location>
</feature>
<dbReference type="HOGENOM" id="CLU_066458_1_0_6"/>
<evidence type="ECO:0000256" key="1">
    <source>
        <dbReference type="ARBA" id="ARBA00012386"/>
    </source>
</evidence>
<gene>
    <name evidence="6" type="ordered locus">Sde_2921</name>
</gene>
<reference evidence="6 7" key="1">
    <citation type="journal article" date="2008" name="PLoS Genet.">
        <title>Complete genome sequence of the complex carbohydrate-degrading marine bacterium, Saccharophagus degradans strain 2-40 T.</title>
        <authorList>
            <person name="Weiner R.M."/>
            <person name="Taylor L.E.II."/>
            <person name="Henrissat B."/>
            <person name="Hauser L."/>
            <person name="Land M."/>
            <person name="Coutinho P.M."/>
            <person name="Rancurel C."/>
            <person name="Saunders E.H."/>
            <person name="Longmire A.G."/>
            <person name="Zhang H."/>
            <person name="Bayer E.A."/>
            <person name="Gilbert H.J."/>
            <person name="Larimer F."/>
            <person name="Zhulin I.B."/>
            <person name="Ekborg N.A."/>
            <person name="Lamed R."/>
            <person name="Richardson P.M."/>
            <person name="Borovok I."/>
            <person name="Hutcheson S."/>
        </authorList>
    </citation>
    <scope>NUCLEOTIDE SEQUENCE [LARGE SCALE GENOMIC DNA]</scope>
    <source>
        <strain evidence="7">2-40 / ATCC 43961 / DSM 17024</strain>
    </source>
</reference>
<evidence type="ECO:0000313" key="7">
    <source>
        <dbReference type="Proteomes" id="UP000001947"/>
    </source>
</evidence>
<evidence type="ECO:0000256" key="2">
    <source>
        <dbReference type="ARBA" id="ARBA00022679"/>
    </source>
</evidence>